<dbReference type="InterPro" id="IPR017946">
    <property type="entry name" value="PLC-like_Pdiesterase_TIM-brl"/>
</dbReference>
<dbReference type="SUPFAM" id="SSF51695">
    <property type="entry name" value="PLC-like phosphodiesterases"/>
    <property type="match status" value="1"/>
</dbReference>
<keyword evidence="2" id="KW-1185">Reference proteome</keyword>
<evidence type="ECO:0000313" key="1">
    <source>
        <dbReference type="EMBL" id="MBC6467586.1"/>
    </source>
</evidence>
<comment type="caution">
    <text evidence="1">The sequence shown here is derived from an EMBL/GenBank/DDBJ whole genome shotgun (WGS) entry which is preliminary data.</text>
</comment>
<sequence length="412" mass="44922">MPITWVIQCSAVVVGPASLQECVPVPGRRRIALSLAALSSAVAALAGTFPAHADKELNRDSGGVRLNQIQVIATHNSYHRELTDAEKAVQARRDANWWNLAYSHASHASLPLQFSAQRVRGIELDILPDPDGGLYTAPIVRREAGLGTIEDPELKKPGFKVLHWGDHDYGTSCSSLRTCLSQARAWSDDNPGHVPIPVLLEFKSTDPAYEKLGGPRSPRWDAGLMDALDAEIRSVVGDKKIIKPDDLRRPGLTLEQSVLRYGWPTLEQSRGRFLFLMDNQGADIQSPYLTGRPNLEGRVIFTNAVPGRPDAAFVKLNEPTGTGLAQIQDLVRRGYFVRTRSDVPFEEARTGDTTQLKAALDSGAQVVSTDFPVVGMAARNGSDYVAQLPGAEPARCNPVNAPRTCRPANLER</sequence>
<dbReference type="InterPro" id="IPR032075">
    <property type="entry name" value="PI-PLC-C1"/>
</dbReference>
<dbReference type="CDD" id="cd08589">
    <property type="entry name" value="PI-PLCc_SaPLC1_like"/>
    <property type="match status" value="1"/>
</dbReference>
<dbReference type="Pfam" id="PF16670">
    <property type="entry name" value="PI-PLC-C1"/>
    <property type="match status" value="1"/>
</dbReference>
<gene>
    <name evidence="1" type="ORF">HKK74_19110</name>
</gene>
<reference evidence="1 2" key="1">
    <citation type="submission" date="2020-06" db="EMBL/GenBank/DDBJ databases">
        <title>Actinomadura xiongansis sp. nov., isolated from soil of Baiyangdian.</title>
        <authorList>
            <person name="Zhang X."/>
        </authorList>
    </citation>
    <scope>NUCLEOTIDE SEQUENCE [LARGE SCALE GENOMIC DNA]</scope>
    <source>
        <strain evidence="1 2">HBUM206468</strain>
    </source>
</reference>
<proteinExistence type="predicted"/>
<name>A0ABR7LS22_9ACTN</name>
<dbReference type="Proteomes" id="UP000805614">
    <property type="component" value="Unassembled WGS sequence"/>
</dbReference>
<evidence type="ECO:0000313" key="2">
    <source>
        <dbReference type="Proteomes" id="UP000805614"/>
    </source>
</evidence>
<protein>
    <submittedName>
        <fullName evidence="1">Phosphatidylinositol-specific phospholipase C1-like protein</fullName>
    </submittedName>
</protein>
<dbReference type="Gene3D" id="3.20.20.190">
    <property type="entry name" value="Phosphatidylinositol (PI) phosphodiesterase"/>
    <property type="match status" value="1"/>
</dbReference>
<dbReference type="EMBL" id="JABVEC010000013">
    <property type="protein sequence ID" value="MBC6467586.1"/>
    <property type="molecule type" value="Genomic_DNA"/>
</dbReference>
<accession>A0ABR7LS22</accession>
<organism evidence="1 2">
    <name type="scientific">Actinomadura alba</name>
    <dbReference type="NCBI Taxonomy" id="406431"/>
    <lineage>
        <taxon>Bacteria</taxon>
        <taxon>Bacillati</taxon>
        <taxon>Actinomycetota</taxon>
        <taxon>Actinomycetes</taxon>
        <taxon>Streptosporangiales</taxon>
        <taxon>Thermomonosporaceae</taxon>
        <taxon>Actinomadura</taxon>
    </lineage>
</organism>